<accession>A0AAJ0GKJ4</accession>
<evidence type="ECO:0000313" key="6">
    <source>
        <dbReference type="Proteomes" id="UP001273166"/>
    </source>
</evidence>
<evidence type="ECO:0000313" key="5">
    <source>
        <dbReference type="EMBL" id="KAK3301587.1"/>
    </source>
</evidence>
<evidence type="ECO:0000256" key="2">
    <source>
        <dbReference type="ARBA" id="ARBA00022840"/>
    </source>
</evidence>
<dbReference type="GO" id="GO:0016301">
    <property type="term" value="F:kinase activity"/>
    <property type="evidence" value="ECO:0007669"/>
    <property type="project" value="InterPro"/>
</dbReference>
<feature type="domain" description="Zeta toxin" evidence="4">
    <location>
        <begin position="89"/>
        <end position="312"/>
    </location>
</feature>
<dbReference type="PROSITE" id="PS00675">
    <property type="entry name" value="SIGMA54_INTERACT_1"/>
    <property type="match status" value="1"/>
</dbReference>
<feature type="region of interest" description="Disordered" evidence="3">
    <location>
        <begin position="73"/>
        <end position="95"/>
    </location>
</feature>
<feature type="region of interest" description="Disordered" evidence="3">
    <location>
        <begin position="1"/>
        <end position="39"/>
    </location>
</feature>
<evidence type="ECO:0000256" key="1">
    <source>
        <dbReference type="ARBA" id="ARBA00022741"/>
    </source>
</evidence>
<dbReference type="Pfam" id="PF06414">
    <property type="entry name" value="Zeta_toxin"/>
    <property type="match status" value="1"/>
</dbReference>
<keyword evidence="2" id="KW-0067">ATP-binding</keyword>
<proteinExistence type="predicted"/>
<dbReference type="SUPFAM" id="SSF52540">
    <property type="entry name" value="P-loop containing nucleoside triphosphate hydrolases"/>
    <property type="match status" value="1"/>
</dbReference>
<dbReference type="GeneID" id="87884750"/>
<gene>
    <name evidence="5" type="ORF">B0T15DRAFT_441533</name>
</gene>
<protein>
    <submittedName>
        <fullName evidence="5">Zeta toxin-domain-containing protein</fullName>
    </submittedName>
</protein>
<sequence length="409" mass="44358">MEDPGSDLHHPSNHSPPKATLAATPRASSETATTSPVDPTDDLLLAAWRIPPSAHAHILHTSILPAELHPFLPSKTSSSSSSSSSSSPSSPSTKPMAILVLGQTGAGKTRLAPLLLRAISSRRSSPTGPPPPPLHLIADTFKTYHPFYTAALAAAPHLASRLASHDAAEWLVEVCATAARERVQSVLVETACRRQKGATTTTTTTTSRGDYSHFQRLVRVFCEGGYAVRVVVLAVPAALSRLGILVRYYKRLPEAGSRGLPVRLTPRLVHDLSFEGLAEAVQWLDHQHEKREVAVERLIVIRRNGRIVYDADGKRGDNDGRGVWKQKKGDAGALRALEAERTRALSAEERKAAEEDIELLKRLGDARVMMKEVDEIQGLIDELGTTEDAALHDMGQFNAEDFVWDGVSC</sequence>
<dbReference type="InterPro" id="IPR010488">
    <property type="entry name" value="Zeta_toxin_domain"/>
</dbReference>
<reference evidence="5" key="2">
    <citation type="submission" date="2023-06" db="EMBL/GenBank/DDBJ databases">
        <authorList>
            <consortium name="Lawrence Berkeley National Laboratory"/>
            <person name="Mondo S.J."/>
            <person name="Hensen N."/>
            <person name="Bonometti L."/>
            <person name="Westerberg I."/>
            <person name="Brannstrom I.O."/>
            <person name="Guillou S."/>
            <person name="Cros-Aarteil S."/>
            <person name="Calhoun S."/>
            <person name="Haridas S."/>
            <person name="Kuo A."/>
            <person name="Pangilinan J."/>
            <person name="Riley R."/>
            <person name="Labutti K."/>
            <person name="Andreopoulos B."/>
            <person name="Lipzen A."/>
            <person name="Chen C."/>
            <person name="Yanf M."/>
            <person name="Daum C."/>
            <person name="Ng V."/>
            <person name="Clum A."/>
            <person name="Steindorff A."/>
            <person name="Ohm R."/>
            <person name="Martin F."/>
            <person name="Silar P."/>
            <person name="Natvig D."/>
            <person name="Lalanne C."/>
            <person name="Gautier V."/>
            <person name="Ament-Velasquez S.L."/>
            <person name="Kruys A."/>
            <person name="Hutchinson M.I."/>
            <person name="Powell A.J."/>
            <person name="Barry K."/>
            <person name="Miller A.N."/>
            <person name="Grigoriev I.V."/>
            <person name="Debuchy R."/>
            <person name="Gladieux P."/>
            <person name="Thoren M.H."/>
            <person name="Johannesson H."/>
        </authorList>
    </citation>
    <scope>NUCLEOTIDE SEQUENCE</scope>
    <source>
        <strain evidence="5">CBS 333.67</strain>
    </source>
</reference>
<organism evidence="5 6">
    <name type="scientific">Chaetomium strumarium</name>
    <dbReference type="NCBI Taxonomy" id="1170767"/>
    <lineage>
        <taxon>Eukaryota</taxon>
        <taxon>Fungi</taxon>
        <taxon>Dikarya</taxon>
        <taxon>Ascomycota</taxon>
        <taxon>Pezizomycotina</taxon>
        <taxon>Sordariomycetes</taxon>
        <taxon>Sordariomycetidae</taxon>
        <taxon>Sordariales</taxon>
        <taxon>Chaetomiaceae</taxon>
        <taxon>Chaetomium</taxon>
    </lineage>
</organism>
<evidence type="ECO:0000259" key="4">
    <source>
        <dbReference type="Pfam" id="PF06414"/>
    </source>
</evidence>
<keyword evidence="6" id="KW-1185">Reference proteome</keyword>
<feature type="compositionally biased region" description="Basic and acidic residues" evidence="3">
    <location>
        <begin position="1"/>
        <end position="10"/>
    </location>
</feature>
<reference evidence="5" key="1">
    <citation type="journal article" date="2023" name="Mol. Phylogenet. Evol.">
        <title>Genome-scale phylogeny and comparative genomics of the fungal order Sordariales.</title>
        <authorList>
            <person name="Hensen N."/>
            <person name="Bonometti L."/>
            <person name="Westerberg I."/>
            <person name="Brannstrom I.O."/>
            <person name="Guillou S."/>
            <person name="Cros-Aarteil S."/>
            <person name="Calhoun S."/>
            <person name="Haridas S."/>
            <person name="Kuo A."/>
            <person name="Mondo S."/>
            <person name="Pangilinan J."/>
            <person name="Riley R."/>
            <person name="LaButti K."/>
            <person name="Andreopoulos B."/>
            <person name="Lipzen A."/>
            <person name="Chen C."/>
            <person name="Yan M."/>
            <person name="Daum C."/>
            <person name="Ng V."/>
            <person name="Clum A."/>
            <person name="Steindorff A."/>
            <person name="Ohm R.A."/>
            <person name="Martin F."/>
            <person name="Silar P."/>
            <person name="Natvig D.O."/>
            <person name="Lalanne C."/>
            <person name="Gautier V."/>
            <person name="Ament-Velasquez S.L."/>
            <person name="Kruys A."/>
            <person name="Hutchinson M.I."/>
            <person name="Powell A.J."/>
            <person name="Barry K."/>
            <person name="Miller A.N."/>
            <person name="Grigoriev I.V."/>
            <person name="Debuchy R."/>
            <person name="Gladieux P."/>
            <person name="Hiltunen Thoren M."/>
            <person name="Johannesson H."/>
        </authorList>
    </citation>
    <scope>NUCLEOTIDE SEQUENCE</scope>
    <source>
        <strain evidence="5">CBS 333.67</strain>
    </source>
</reference>
<evidence type="ECO:0000256" key="3">
    <source>
        <dbReference type="SAM" id="MobiDB-lite"/>
    </source>
</evidence>
<feature type="compositionally biased region" description="Polar residues" evidence="3">
    <location>
        <begin position="26"/>
        <end position="37"/>
    </location>
</feature>
<dbReference type="InterPro" id="IPR025662">
    <property type="entry name" value="Sigma_54_int_dom_ATP-bd_1"/>
</dbReference>
<dbReference type="AlphaFoldDB" id="A0AAJ0GKJ4"/>
<dbReference type="RefSeq" id="XP_062717367.1">
    <property type="nucleotide sequence ID" value="XM_062865921.1"/>
</dbReference>
<dbReference type="GO" id="GO:0005524">
    <property type="term" value="F:ATP binding"/>
    <property type="evidence" value="ECO:0007669"/>
    <property type="project" value="UniProtKB-KW"/>
</dbReference>
<keyword evidence="1" id="KW-0547">Nucleotide-binding</keyword>
<dbReference type="InterPro" id="IPR027417">
    <property type="entry name" value="P-loop_NTPase"/>
</dbReference>
<dbReference type="Proteomes" id="UP001273166">
    <property type="component" value="Unassembled WGS sequence"/>
</dbReference>
<dbReference type="Gene3D" id="3.40.50.300">
    <property type="entry name" value="P-loop containing nucleotide triphosphate hydrolases"/>
    <property type="match status" value="1"/>
</dbReference>
<dbReference type="EMBL" id="JAUDZG010000008">
    <property type="protein sequence ID" value="KAK3301587.1"/>
    <property type="molecule type" value="Genomic_DNA"/>
</dbReference>
<name>A0AAJ0GKJ4_9PEZI</name>
<comment type="caution">
    <text evidence="5">The sequence shown here is derived from an EMBL/GenBank/DDBJ whole genome shotgun (WGS) entry which is preliminary data.</text>
</comment>